<organism evidence="2 3">
    <name type="scientific">Linum tenue</name>
    <dbReference type="NCBI Taxonomy" id="586396"/>
    <lineage>
        <taxon>Eukaryota</taxon>
        <taxon>Viridiplantae</taxon>
        <taxon>Streptophyta</taxon>
        <taxon>Embryophyta</taxon>
        <taxon>Tracheophyta</taxon>
        <taxon>Spermatophyta</taxon>
        <taxon>Magnoliopsida</taxon>
        <taxon>eudicotyledons</taxon>
        <taxon>Gunneridae</taxon>
        <taxon>Pentapetalae</taxon>
        <taxon>rosids</taxon>
        <taxon>fabids</taxon>
        <taxon>Malpighiales</taxon>
        <taxon>Linaceae</taxon>
        <taxon>Linum</taxon>
    </lineage>
</organism>
<reference evidence="2" key="1">
    <citation type="submission" date="2022-08" db="EMBL/GenBank/DDBJ databases">
        <authorList>
            <person name="Gutierrez-Valencia J."/>
        </authorList>
    </citation>
    <scope>NUCLEOTIDE SEQUENCE</scope>
</reference>
<comment type="caution">
    <text evidence="2">The sequence shown here is derived from an EMBL/GenBank/DDBJ whole genome shotgun (WGS) entry which is preliminary data.</text>
</comment>
<accession>A0AAV0PDK3</accession>
<evidence type="ECO:0000313" key="3">
    <source>
        <dbReference type="Proteomes" id="UP001154282"/>
    </source>
</evidence>
<name>A0AAV0PDK3_9ROSI</name>
<sequence>MVAFDDDEASAGRSCEWSPQVADGGARGDRVGPVDDDGELQTELRRIEAVCSI</sequence>
<feature type="region of interest" description="Disordered" evidence="1">
    <location>
        <begin position="1"/>
        <end position="39"/>
    </location>
</feature>
<protein>
    <submittedName>
        <fullName evidence="2">Uncharacterized protein</fullName>
    </submittedName>
</protein>
<evidence type="ECO:0000313" key="2">
    <source>
        <dbReference type="EMBL" id="CAI0468660.1"/>
    </source>
</evidence>
<keyword evidence="3" id="KW-1185">Reference proteome</keyword>
<dbReference type="Proteomes" id="UP001154282">
    <property type="component" value="Unassembled WGS sequence"/>
</dbReference>
<dbReference type="EMBL" id="CAMGYJ010000008">
    <property type="protein sequence ID" value="CAI0468660.1"/>
    <property type="molecule type" value="Genomic_DNA"/>
</dbReference>
<dbReference type="AlphaFoldDB" id="A0AAV0PDK3"/>
<evidence type="ECO:0000256" key="1">
    <source>
        <dbReference type="SAM" id="MobiDB-lite"/>
    </source>
</evidence>
<gene>
    <name evidence="2" type="ORF">LITE_LOCUS37887</name>
</gene>
<proteinExistence type="predicted"/>